<keyword evidence="8 17" id="KW-0812">Transmembrane</keyword>
<evidence type="ECO:0000256" key="17">
    <source>
        <dbReference type="SAM" id="Phobius"/>
    </source>
</evidence>
<keyword evidence="9" id="KW-0999">Mitochondrion inner membrane</keyword>
<organism evidence="18 19">
    <name type="scientific">Lepisosteus oculatus</name>
    <name type="common">Spotted gar</name>
    <dbReference type="NCBI Taxonomy" id="7918"/>
    <lineage>
        <taxon>Eukaryota</taxon>
        <taxon>Metazoa</taxon>
        <taxon>Chordata</taxon>
        <taxon>Craniata</taxon>
        <taxon>Vertebrata</taxon>
        <taxon>Euteleostomi</taxon>
        <taxon>Actinopterygii</taxon>
        <taxon>Neopterygii</taxon>
        <taxon>Holostei</taxon>
        <taxon>Semionotiformes</taxon>
        <taxon>Lepisosteidae</taxon>
        <taxon>Lepisosteus</taxon>
    </lineage>
</organism>
<dbReference type="InParanoid" id="W5LZC7"/>
<dbReference type="GeneTree" id="ENSGT00390000009980"/>
<evidence type="ECO:0000256" key="1">
    <source>
        <dbReference type="ARBA" id="ARBA00003195"/>
    </source>
</evidence>
<dbReference type="STRING" id="7918.ENSLOCP00000001484"/>
<dbReference type="EMBL" id="AHAT01022416">
    <property type="status" value="NOT_ANNOTATED_CDS"/>
    <property type="molecule type" value="Genomic_DNA"/>
</dbReference>
<dbReference type="FunCoup" id="W5LZC7">
    <property type="interactions" value="1356"/>
</dbReference>
<comment type="similarity">
    <text evidence="3">Belongs to the complex I NDUFB5 subunit family.</text>
</comment>
<keyword evidence="7" id="KW-0679">Respiratory chain</keyword>
<evidence type="ECO:0000256" key="4">
    <source>
        <dbReference type="ARBA" id="ARBA00011533"/>
    </source>
</evidence>
<sequence length="190" mass="22360">MVGMSVLSSAAAFAARLNVFKSGFSKGNFLFRTVPRIENATVRYGSHSKRMFIIKPTRFYDSRFLRSLYFYTLLTGIPVTVIITCVNVFIGQAKLAEIPEDYVPEHWEYYKHPITRWIVRNFYDPPEKDYEKMMALIQIEAEKAELSLRHRLKQQEVRRHMRQKGDGPWFQVETMDKQLIDYSHKATPDN</sequence>
<evidence type="ECO:0000256" key="6">
    <source>
        <dbReference type="ARBA" id="ARBA00022448"/>
    </source>
</evidence>
<evidence type="ECO:0000256" key="15">
    <source>
        <dbReference type="ARBA" id="ARBA00032395"/>
    </source>
</evidence>
<evidence type="ECO:0000256" key="7">
    <source>
        <dbReference type="ARBA" id="ARBA00022660"/>
    </source>
</evidence>
<dbReference type="GO" id="GO:0045271">
    <property type="term" value="C:respiratory chain complex I"/>
    <property type="evidence" value="ECO:0000318"/>
    <property type="project" value="GO_Central"/>
</dbReference>
<name>W5LZC7_LEPOC</name>
<evidence type="ECO:0000256" key="5">
    <source>
        <dbReference type="ARBA" id="ARBA00015175"/>
    </source>
</evidence>
<evidence type="ECO:0000256" key="13">
    <source>
        <dbReference type="ARBA" id="ARBA00023128"/>
    </source>
</evidence>
<dbReference type="Ensembl" id="ENSLOCT00000001489.1">
    <property type="protein sequence ID" value="ENSLOCP00000001484.1"/>
    <property type="gene ID" value="ENSLOCG00000001304.1"/>
</dbReference>
<evidence type="ECO:0000256" key="11">
    <source>
        <dbReference type="ARBA" id="ARBA00022982"/>
    </source>
</evidence>
<evidence type="ECO:0000256" key="10">
    <source>
        <dbReference type="ARBA" id="ARBA00022946"/>
    </source>
</evidence>
<comment type="function">
    <text evidence="1">Accessory subunit of the mitochondrial membrane respiratory chain NADH dehydrogenase (Complex I), that is believed not to be involved in catalysis. Complex I functions in the transfer of electrons from NADH to the respiratory chain. The immediate electron acceptor for the enzyme is believed to be ubiquinone.</text>
</comment>
<keyword evidence="12 17" id="KW-1133">Transmembrane helix</keyword>
<dbReference type="OMA" id="HHHMTIK"/>
<evidence type="ECO:0000256" key="2">
    <source>
        <dbReference type="ARBA" id="ARBA00004434"/>
    </source>
</evidence>
<evidence type="ECO:0000256" key="14">
    <source>
        <dbReference type="ARBA" id="ARBA00023136"/>
    </source>
</evidence>
<reference evidence="18" key="2">
    <citation type="submission" date="2025-08" db="UniProtKB">
        <authorList>
            <consortium name="Ensembl"/>
        </authorList>
    </citation>
    <scope>IDENTIFICATION</scope>
</reference>
<dbReference type="AlphaFoldDB" id="W5LZC7"/>
<proteinExistence type="inferred from homology"/>
<dbReference type="InterPro" id="IPR019173">
    <property type="entry name" value="NADH_UbQ_OxRdtase_B5_su"/>
</dbReference>
<keyword evidence="14 17" id="KW-0472">Membrane</keyword>
<evidence type="ECO:0000256" key="8">
    <source>
        <dbReference type="ARBA" id="ARBA00022692"/>
    </source>
</evidence>
<keyword evidence="13" id="KW-0496">Mitochondrion</keyword>
<dbReference type="eggNOG" id="KOG4632">
    <property type="taxonomic scope" value="Eukaryota"/>
</dbReference>
<evidence type="ECO:0000256" key="16">
    <source>
        <dbReference type="ARBA" id="ARBA00032550"/>
    </source>
</evidence>
<protein>
    <recommendedName>
        <fullName evidence="5">NADH dehydrogenase [ubiquinone] 1 beta subcomplex subunit 5, mitochondrial</fullName>
    </recommendedName>
    <alternativeName>
        <fullName evidence="16">Complex I-SGDH</fullName>
    </alternativeName>
    <alternativeName>
        <fullName evidence="15">NADH-ubiquinone oxidoreductase SGDH subunit</fullName>
    </alternativeName>
</protein>
<evidence type="ECO:0000313" key="19">
    <source>
        <dbReference type="Proteomes" id="UP000018468"/>
    </source>
</evidence>
<keyword evidence="11" id="KW-0249">Electron transport</keyword>
<evidence type="ECO:0000313" key="18">
    <source>
        <dbReference type="Ensembl" id="ENSLOCP00000001484.1"/>
    </source>
</evidence>
<dbReference type="PANTHER" id="PTHR13178">
    <property type="entry name" value="NADH-UBIQUINONE OXIDOREDUCTASE SGDH SUBUNIT"/>
    <property type="match status" value="1"/>
</dbReference>
<evidence type="ECO:0000256" key="12">
    <source>
        <dbReference type="ARBA" id="ARBA00022989"/>
    </source>
</evidence>
<comment type="subcellular location">
    <subcellularLocation>
        <location evidence="2">Mitochondrion inner membrane</location>
        <topology evidence="2">Single-pass membrane protein</topology>
    </subcellularLocation>
</comment>
<dbReference type="GO" id="GO:0005743">
    <property type="term" value="C:mitochondrial inner membrane"/>
    <property type="evidence" value="ECO:0007669"/>
    <property type="project" value="UniProtKB-SubCell"/>
</dbReference>
<evidence type="ECO:0000256" key="3">
    <source>
        <dbReference type="ARBA" id="ARBA00007152"/>
    </source>
</evidence>
<keyword evidence="10" id="KW-0809">Transit peptide</keyword>
<keyword evidence="6" id="KW-0813">Transport</keyword>
<feature type="transmembrane region" description="Helical" evidence="17">
    <location>
        <begin position="68"/>
        <end position="90"/>
    </location>
</feature>
<keyword evidence="19" id="KW-1185">Reference proteome</keyword>
<dbReference type="PANTHER" id="PTHR13178:SF0">
    <property type="entry name" value="NADH DEHYDROGENASE [UBIQUINONE] 1 BETA SUBCOMPLEX SUBUNIT 5, MITOCHONDRIAL"/>
    <property type="match status" value="1"/>
</dbReference>
<reference evidence="19" key="1">
    <citation type="submission" date="2011-12" db="EMBL/GenBank/DDBJ databases">
        <title>The Draft Genome of Lepisosteus oculatus.</title>
        <authorList>
            <consortium name="The Broad Institute Genome Assembly &amp; Analysis Group"/>
            <consortium name="Computational R&amp;D Group"/>
            <consortium name="and Sequencing Platform"/>
            <person name="Di Palma F."/>
            <person name="Alfoldi J."/>
            <person name="Johnson J."/>
            <person name="Berlin A."/>
            <person name="Gnerre S."/>
            <person name="Jaffe D."/>
            <person name="MacCallum I."/>
            <person name="Young S."/>
            <person name="Walker B.J."/>
            <person name="Lander E.S."/>
            <person name="Lindblad-Toh K."/>
        </authorList>
    </citation>
    <scope>NUCLEOTIDE SEQUENCE [LARGE SCALE GENOMIC DNA]</scope>
</reference>
<dbReference type="Proteomes" id="UP000018468">
    <property type="component" value="Linkage group LG14"/>
</dbReference>
<evidence type="ECO:0000256" key="9">
    <source>
        <dbReference type="ARBA" id="ARBA00022792"/>
    </source>
</evidence>
<accession>W5LZC7</accession>
<reference evidence="18" key="3">
    <citation type="submission" date="2025-09" db="UniProtKB">
        <authorList>
            <consortium name="Ensembl"/>
        </authorList>
    </citation>
    <scope>IDENTIFICATION</scope>
</reference>
<comment type="subunit">
    <text evidence="4">Complex I is composed of 45 different subunits.</text>
</comment>
<dbReference type="Bgee" id="ENSLOCG00000001304">
    <property type="expression patterns" value="Expressed in heart and 13 other cell types or tissues"/>
</dbReference>
<dbReference type="Pfam" id="PF09781">
    <property type="entry name" value="NDUF_B5"/>
    <property type="match status" value="1"/>
</dbReference>
<dbReference type="HOGENOM" id="CLU_100260_2_0_1"/>